<evidence type="ECO:0000313" key="2">
    <source>
        <dbReference type="EMBL" id="MBA8953621.1"/>
    </source>
</evidence>
<keyword evidence="1" id="KW-0472">Membrane</keyword>
<keyword evidence="3" id="KW-1185">Reference proteome</keyword>
<name>A0A7W3QNJ4_ACTNM</name>
<keyword evidence="1" id="KW-0812">Transmembrane</keyword>
<feature type="transmembrane region" description="Helical" evidence="1">
    <location>
        <begin position="49"/>
        <end position="71"/>
    </location>
</feature>
<protein>
    <submittedName>
        <fullName evidence="2">Uncharacterized protein</fullName>
    </submittedName>
</protein>
<sequence>MAPLRVGPGRALVAGVGLFVLTMAVPTALWTSRPVPVSAQALAMNTSVTYLGAAPLVAATAGLVALILLLLTACGGAPNGADLRGREDRRPDR</sequence>
<evidence type="ECO:0000313" key="3">
    <source>
        <dbReference type="Proteomes" id="UP000572680"/>
    </source>
</evidence>
<keyword evidence="1" id="KW-1133">Transmembrane helix</keyword>
<dbReference type="RefSeq" id="WP_182846080.1">
    <property type="nucleotide sequence ID" value="NZ_BAAALP010000072.1"/>
</dbReference>
<accession>A0A7W3QNJ4</accession>
<gene>
    <name evidence="2" type="ORF">HNR61_005274</name>
</gene>
<dbReference type="AlphaFoldDB" id="A0A7W3QNJ4"/>
<comment type="caution">
    <text evidence="2">The sequence shown here is derived from an EMBL/GenBank/DDBJ whole genome shotgun (WGS) entry which is preliminary data.</text>
</comment>
<evidence type="ECO:0000256" key="1">
    <source>
        <dbReference type="SAM" id="Phobius"/>
    </source>
</evidence>
<organism evidence="2 3">
    <name type="scientific">Actinomadura namibiensis</name>
    <dbReference type="NCBI Taxonomy" id="182080"/>
    <lineage>
        <taxon>Bacteria</taxon>
        <taxon>Bacillati</taxon>
        <taxon>Actinomycetota</taxon>
        <taxon>Actinomycetes</taxon>
        <taxon>Streptosporangiales</taxon>
        <taxon>Thermomonosporaceae</taxon>
        <taxon>Actinomadura</taxon>
    </lineage>
</organism>
<dbReference type="Proteomes" id="UP000572680">
    <property type="component" value="Unassembled WGS sequence"/>
</dbReference>
<proteinExistence type="predicted"/>
<dbReference type="EMBL" id="JACJIA010000007">
    <property type="protein sequence ID" value="MBA8953621.1"/>
    <property type="molecule type" value="Genomic_DNA"/>
</dbReference>
<reference evidence="2 3" key="1">
    <citation type="submission" date="2020-08" db="EMBL/GenBank/DDBJ databases">
        <title>Genomic Encyclopedia of Type Strains, Phase IV (KMG-IV): sequencing the most valuable type-strain genomes for metagenomic binning, comparative biology and taxonomic classification.</title>
        <authorList>
            <person name="Goeker M."/>
        </authorList>
    </citation>
    <scope>NUCLEOTIDE SEQUENCE [LARGE SCALE GENOMIC DNA]</scope>
    <source>
        <strain evidence="2 3">DSM 44197</strain>
    </source>
</reference>